<evidence type="ECO:0000256" key="1">
    <source>
        <dbReference type="ARBA" id="ARBA00022679"/>
    </source>
</evidence>
<dbReference type="InParanoid" id="A0A2P5FQN5"/>
<dbReference type="InterPro" id="IPR036249">
    <property type="entry name" value="Thioredoxin-like_sf"/>
</dbReference>
<comment type="subcellular location">
    <subcellularLocation>
        <location evidence="4">Cytoplasm</location>
        <location evidence="4">Cytosol</location>
    </subcellularLocation>
</comment>
<sequence>MVQSDVRLLGMWASPFVLRVRIALNLKQVQYEFLEETVGVKSELLLKSNPVHKKVPVLLHGGKSISESLIIIQYIDNAWASSGPSILPADPYDRASHQFWAAYVDDKVPSPETLPRCTFWYFEMSF</sequence>
<dbReference type="GO" id="GO:0004364">
    <property type="term" value="F:glutathione transferase activity"/>
    <property type="evidence" value="ECO:0007669"/>
    <property type="project" value="UniProtKB-UniRule"/>
</dbReference>
<dbReference type="GO" id="GO:0005829">
    <property type="term" value="C:cytosol"/>
    <property type="evidence" value="ECO:0007669"/>
    <property type="project" value="UniProtKB-SubCell"/>
</dbReference>
<evidence type="ECO:0000313" key="6">
    <source>
        <dbReference type="EMBL" id="POO00054.1"/>
    </source>
</evidence>
<dbReference type="InterPro" id="IPR045073">
    <property type="entry name" value="Omega/Tau-like"/>
</dbReference>
<organism evidence="6 7">
    <name type="scientific">Trema orientale</name>
    <name type="common">Charcoal tree</name>
    <name type="synonym">Celtis orientalis</name>
    <dbReference type="NCBI Taxonomy" id="63057"/>
    <lineage>
        <taxon>Eukaryota</taxon>
        <taxon>Viridiplantae</taxon>
        <taxon>Streptophyta</taxon>
        <taxon>Embryophyta</taxon>
        <taxon>Tracheophyta</taxon>
        <taxon>Spermatophyta</taxon>
        <taxon>Magnoliopsida</taxon>
        <taxon>eudicotyledons</taxon>
        <taxon>Gunneridae</taxon>
        <taxon>Pentapetalae</taxon>
        <taxon>rosids</taxon>
        <taxon>fabids</taxon>
        <taxon>Rosales</taxon>
        <taxon>Cannabaceae</taxon>
        <taxon>Trema</taxon>
    </lineage>
</organism>
<protein>
    <recommendedName>
        <fullName evidence="4">Glutathione S-transferase</fullName>
        <ecNumber evidence="4">2.5.1.18</ecNumber>
    </recommendedName>
</protein>
<dbReference type="SFLD" id="SFLDG00358">
    <property type="entry name" value="Main_(cytGST)"/>
    <property type="match status" value="1"/>
</dbReference>
<dbReference type="PANTHER" id="PTHR11260">
    <property type="entry name" value="GLUTATHIONE S-TRANSFERASE, GST, SUPERFAMILY, GST DOMAIN CONTAINING"/>
    <property type="match status" value="1"/>
</dbReference>
<reference evidence="7" key="1">
    <citation type="submission" date="2016-06" db="EMBL/GenBank/DDBJ databases">
        <title>Parallel loss of symbiosis genes in relatives of nitrogen-fixing non-legume Parasponia.</title>
        <authorList>
            <person name="Van Velzen R."/>
            <person name="Holmer R."/>
            <person name="Bu F."/>
            <person name="Rutten L."/>
            <person name="Van Zeijl A."/>
            <person name="Liu W."/>
            <person name="Santuari L."/>
            <person name="Cao Q."/>
            <person name="Sharma T."/>
            <person name="Shen D."/>
            <person name="Roswanjaya Y."/>
            <person name="Wardhani T."/>
            <person name="Kalhor M.S."/>
            <person name="Jansen J."/>
            <person name="Van den Hoogen J."/>
            <person name="Gungor B."/>
            <person name="Hartog M."/>
            <person name="Hontelez J."/>
            <person name="Verver J."/>
            <person name="Yang W.-C."/>
            <person name="Schijlen E."/>
            <person name="Repin R."/>
            <person name="Schilthuizen M."/>
            <person name="Schranz E."/>
            <person name="Heidstra R."/>
            <person name="Miyata K."/>
            <person name="Fedorova E."/>
            <person name="Kohlen W."/>
            <person name="Bisseling T."/>
            <person name="Smit S."/>
            <person name="Geurts R."/>
        </authorList>
    </citation>
    <scope>NUCLEOTIDE SEQUENCE [LARGE SCALE GENOMIC DNA]</scope>
    <source>
        <strain evidence="7">cv. RG33-2</strain>
    </source>
</reference>
<dbReference type="AlphaFoldDB" id="A0A2P5FQN5"/>
<evidence type="ECO:0000256" key="3">
    <source>
        <dbReference type="ARBA" id="ARBA00047960"/>
    </source>
</evidence>
<gene>
    <name evidence="6" type="ORF">TorRG33x02_041810</name>
</gene>
<dbReference type="Gene3D" id="3.40.30.10">
    <property type="entry name" value="Glutaredoxin"/>
    <property type="match status" value="1"/>
</dbReference>
<evidence type="ECO:0000256" key="4">
    <source>
        <dbReference type="RuleBase" id="RU369102"/>
    </source>
</evidence>
<keyword evidence="7" id="KW-1185">Reference proteome</keyword>
<proteinExistence type="inferred from homology"/>
<dbReference type="EC" id="2.5.1.18" evidence="4"/>
<dbReference type="STRING" id="63057.A0A2P5FQN5"/>
<dbReference type="InterPro" id="IPR004045">
    <property type="entry name" value="Glutathione_S-Trfase_N"/>
</dbReference>
<comment type="catalytic activity">
    <reaction evidence="3 4">
        <text>RX + glutathione = an S-substituted glutathione + a halide anion + H(+)</text>
        <dbReference type="Rhea" id="RHEA:16437"/>
        <dbReference type="ChEBI" id="CHEBI:15378"/>
        <dbReference type="ChEBI" id="CHEBI:16042"/>
        <dbReference type="ChEBI" id="CHEBI:17792"/>
        <dbReference type="ChEBI" id="CHEBI:57925"/>
        <dbReference type="ChEBI" id="CHEBI:90779"/>
        <dbReference type="EC" id="2.5.1.18"/>
    </reaction>
</comment>
<comment type="caution">
    <text evidence="6">The sequence shown here is derived from an EMBL/GenBank/DDBJ whole genome shotgun (WGS) entry which is preliminary data.</text>
</comment>
<dbReference type="Gene3D" id="1.20.1050.10">
    <property type="match status" value="1"/>
</dbReference>
<feature type="domain" description="GST N-terminal" evidence="5">
    <location>
        <begin position="4"/>
        <end position="83"/>
    </location>
</feature>
<dbReference type="SUPFAM" id="SSF52833">
    <property type="entry name" value="Thioredoxin-like"/>
    <property type="match status" value="1"/>
</dbReference>
<dbReference type="FunFam" id="3.40.30.10:FF:000044">
    <property type="entry name" value="Glutathione S-transferase GSTU6"/>
    <property type="match status" value="1"/>
</dbReference>
<dbReference type="PROSITE" id="PS50404">
    <property type="entry name" value="GST_NTER"/>
    <property type="match status" value="1"/>
</dbReference>
<dbReference type="OrthoDB" id="202840at2759"/>
<dbReference type="GO" id="GO:0006749">
    <property type="term" value="P:glutathione metabolic process"/>
    <property type="evidence" value="ECO:0007669"/>
    <property type="project" value="TreeGrafter"/>
</dbReference>
<name>A0A2P5FQN5_TREOI</name>
<evidence type="ECO:0000256" key="2">
    <source>
        <dbReference type="ARBA" id="ARBA00025743"/>
    </source>
</evidence>
<dbReference type="CDD" id="cd03058">
    <property type="entry name" value="GST_N_Tau"/>
    <property type="match status" value="1"/>
</dbReference>
<keyword evidence="1 4" id="KW-0808">Transferase</keyword>
<dbReference type="Pfam" id="PF02798">
    <property type="entry name" value="GST_N"/>
    <property type="match status" value="1"/>
</dbReference>
<evidence type="ECO:0000313" key="7">
    <source>
        <dbReference type="Proteomes" id="UP000237000"/>
    </source>
</evidence>
<dbReference type="EMBL" id="JXTC01000015">
    <property type="protein sequence ID" value="POO00054.1"/>
    <property type="molecule type" value="Genomic_DNA"/>
</dbReference>
<comment type="function">
    <text evidence="4">Is involved in the conjugation of reduced glutathione to a wide number of exogenous and endogenous hydrophobic electrophiles.</text>
</comment>
<accession>A0A2P5FQN5</accession>
<comment type="similarity">
    <text evidence="2">Belongs to the GST superfamily. Tau family.</text>
</comment>
<dbReference type="Proteomes" id="UP000237000">
    <property type="component" value="Unassembled WGS sequence"/>
</dbReference>
<dbReference type="InterPro" id="IPR040079">
    <property type="entry name" value="Glutathione_S-Trfase"/>
</dbReference>
<evidence type="ECO:0000259" key="5">
    <source>
        <dbReference type="PROSITE" id="PS50404"/>
    </source>
</evidence>
<dbReference type="SFLD" id="SFLDS00019">
    <property type="entry name" value="Glutathione_Transferase_(cytos"/>
    <property type="match status" value="1"/>
</dbReference>
<keyword evidence="4" id="KW-0963">Cytoplasm</keyword>
<dbReference type="PANTHER" id="PTHR11260:SF781">
    <property type="entry name" value="GLUTATHIONE S-TRANSFERASE U19"/>
    <property type="match status" value="1"/>
</dbReference>